<keyword evidence="2" id="KW-0808">Transferase</keyword>
<dbReference type="InterPro" id="IPR000961">
    <property type="entry name" value="AGC-kinase_C"/>
</dbReference>
<evidence type="ECO:0000313" key="9">
    <source>
        <dbReference type="Proteomes" id="UP000518266"/>
    </source>
</evidence>
<sequence length="239" mass="27933">MRRVESNGWETGMEGLEREGFVEEMRGRGKGGRGRRGGSSALNRQGGGRRQDWRTRKKEERKRRWQDSNYRSPSRVQRGDEWTEAIQMVADKLQRQEEERIQCSPNTNIDNMVEEEMDISTTHHKRKSLKYSFQTKDRLCFVMEYVNGGESPFLCVPKADWRLLVIFHRMLGGGPDDAKEIMRHSFFSGVDWQHVYDRKMVPPFKPQSTRTGWTVWTTRDDRTSRSFPTLPAGGNELLS</sequence>
<dbReference type="GO" id="GO:0005524">
    <property type="term" value="F:ATP binding"/>
    <property type="evidence" value="ECO:0007669"/>
    <property type="project" value="UniProtKB-KW"/>
</dbReference>
<proteinExistence type="predicted"/>
<dbReference type="AlphaFoldDB" id="A0A7J5Y0H7"/>
<protein>
    <recommendedName>
        <fullName evidence="7">AGC-kinase C-terminal domain-containing protein</fullName>
    </recommendedName>
</protein>
<keyword evidence="5" id="KW-0067">ATP-binding</keyword>
<comment type="caution">
    <text evidence="8">The sequence shown here is derived from an EMBL/GenBank/DDBJ whole genome shotgun (WGS) entry which is preliminary data.</text>
</comment>
<organism evidence="8 9">
    <name type="scientific">Dissostichus mawsoni</name>
    <name type="common">Antarctic cod</name>
    <dbReference type="NCBI Taxonomy" id="36200"/>
    <lineage>
        <taxon>Eukaryota</taxon>
        <taxon>Metazoa</taxon>
        <taxon>Chordata</taxon>
        <taxon>Craniata</taxon>
        <taxon>Vertebrata</taxon>
        <taxon>Euteleostomi</taxon>
        <taxon>Actinopterygii</taxon>
        <taxon>Neopterygii</taxon>
        <taxon>Teleostei</taxon>
        <taxon>Neoteleostei</taxon>
        <taxon>Acanthomorphata</taxon>
        <taxon>Eupercaria</taxon>
        <taxon>Perciformes</taxon>
        <taxon>Notothenioidei</taxon>
        <taxon>Nototheniidae</taxon>
        <taxon>Dissostichus</taxon>
    </lineage>
</organism>
<dbReference type="EMBL" id="JAAKFY010000019">
    <property type="protein sequence ID" value="KAF3841868.1"/>
    <property type="molecule type" value="Genomic_DNA"/>
</dbReference>
<evidence type="ECO:0000256" key="2">
    <source>
        <dbReference type="ARBA" id="ARBA00022679"/>
    </source>
</evidence>
<name>A0A7J5Y0H7_DISMA</name>
<reference evidence="8 9" key="1">
    <citation type="submission" date="2020-03" db="EMBL/GenBank/DDBJ databases">
        <title>Dissostichus mawsoni Genome sequencing and assembly.</title>
        <authorList>
            <person name="Park H."/>
        </authorList>
    </citation>
    <scope>NUCLEOTIDE SEQUENCE [LARGE SCALE GENOMIC DNA]</scope>
    <source>
        <strain evidence="8">DM0001</strain>
        <tissue evidence="8">Muscle</tissue>
    </source>
</reference>
<gene>
    <name evidence="8" type="ORF">F7725_023819</name>
</gene>
<keyword evidence="1" id="KW-0723">Serine/threonine-protein kinase</keyword>
<evidence type="ECO:0000256" key="1">
    <source>
        <dbReference type="ARBA" id="ARBA00022527"/>
    </source>
</evidence>
<evidence type="ECO:0000259" key="7">
    <source>
        <dbReference type="PROSITE" id="PS51285"/>
    </source>
</evidence>
<dbReference type="Proteomes" id="UP000518266">
    <property type="component" value="Unassembled WGS sequence"/>
</dbReference>
<dbReference type="OrthoDB" id="63267at2759"/>
<dbReference type="Gene3D" id="3.30.200.20">
    <property type="entry name" value="Phosphorylase Kinase, domain 1"/>
    <property type="match status" value="1"/>
</dbReference>
<feature type="compositionally biased region" description="Basic and acidic residues" evidence="6">
    <location>
        <begin position="15"/>
        <end position="27"/>
    </location>
</feature>
<evidence type="ECO:0000313" key="8">
    <source>
        <dbReference type="EMBL" id="KAF3841868.1"/>
    </source>
</evidence>
<evidence type="ECO:0000256" key="4">
    <source>
        <dbReference type="ARBA" id="ARBA00022777"/>
    </source>
</evidence>
<feature type="compositionally biased region" description="Basic and acidic residues" evidence="6">
    <location>
        <begin position="49"/>
        <end position="58"/>
    </location>
</feature>
<keyword evidence="3" id="KW-0547">Nucleotide-binding</keyword>
<evidence type="ECO:0000256" key="3">
    <source>
        <dbReference type="ARBA" id="ARBA00022741"/>
    </source>
</evidence>
<feature type="non-terminal residue" evidence="8">
    <location>
        <position position="239"/>
    </location>
</feature>
<keyword evidence="4" id="KW-0418">Kinase</keyword>
<accession>A0A7J5Y0H7</accession>
<dbReference type="GO" id="GO:0004674">
    <property type="term" value="F:protein serine/threonine kinase activity"/>
    <property type="evidence" value="ECO:0007669"/>
    <property type="project" value="UniProtKB-KW"/>
</dbReference>
<evidence type="ECO:0000256" key="6">
    <source>
        <dbReference type="SAM" id="MobiDB-lite"/>
    </source>
</evidence>
<dbReference type="PANTHER" id="PTHR24351">
    <property type="entry name" value="RIBOSOMAL PROTEIN S6 KINASE"/>
    <property type="match status" value="1"/>
</dbReference>
<dbReference type="PROSITE" id="PS51285">
    <property type="entry name" value="AGC_KINASE_CTER"/>
    <property type="match status" value="1"/>
</dbReference>
<feature type="region of interest" description="Disordered" evidence="6">
    <location>
        <begin position="1"/>
        <end position="78"/>
    </location>
</feature>
<evidence type="ECO:0000256" key="5">
    <source>
        <dbReference type="ARBA" id="ARBA00022840"/>
    </source>
</evidence>
<dbReference type="Gene3D" id="1.10.510.10">
    <property type="entry name" value="Transferase(Phosphotransferase) domain 1"/>
    <property type="match status" value="1"/>
</dbReference>
<keyword evidence="9" id="KW-1185">Reference proteome</keyword>
<feature type="domain" description="AGC-kinase C-terminal" evidence="7">
    <location>
        <begin position="188"/>
        <end position="239"/>
    </location>
</feature>